<dbReference type="AlphaFoldDB" id="A0A1V9Y376"/>
<evidence type="ECO:0000313" key="1">
    <source>
        <dbReference type="EMBL" id="OQR80161.1"/>
    </source>
</evidence>
<dbReference type="InParanoid" id="A0A1V9Y376"/>
<name>A0A1V9Y376_9ACAR</name>
<keyword evidence="2" id="KW-1185">Reference proteome</keyword>
<comment type="caution">
    <text evidence="1">The sequence shown here is derived from an EMBL/GenBank/DDBJ whole genome shotgun (WGS) entry which is preliminary data.</text>
</comment>
<reference evidence="1 2" key="1">
    <citation type="journal article" date="2017" name="Gigascience">
        <title>Draft genome of the honey bee ectoparasitic mite, Tropilaelaps mercedesae, is shaped by the parasitic life history.</title>
        <authorList>
            <person name="Dong X."/>
            <person name="Armstrong S.D."/>
            <person name="Xia D."/>
            <person name="Makepeace B.L."/>
            <person name="Darby A.C."/>
            <person name="Kadowaki T."/>
        </authorList>
    </citation>
    <scope>NUCLEOTIDE SEQUENCE [LARGE SCALE GENOMIC DNA]</scope>
    <source>
        <strain evidence="1">Wuxi-XJTLU</strain>
    </source>
</reference>
<proteinExistence type="predicted"/>
<accession>A0A1V9Y376</accession>
<protein>
    <submittedName>
        <fullName evidence="1">Uncharacterized protein</fullName>
    </submittedName>
</protein>
<sequence>MEGDRQFEHWVVRTSQKSPFFPVIPLETSLTVKSITAGSSDHTRIPRLEKPRKKIKKERQLLGGAHILLSLMP</sequence>
<evidence type="ECO:0000313" key="2">
    <source>
        <dbReference type="Proteomes" id="UP000192247"/>
    </source>
</evidence>
<gene>
    <name evidence="1" type="ORF">BIW11_05241</name>
</gene>
<organism evidence="1 2">
    <name type="scientific">Tropilaelaps mercedesae</name>
    <dbReference type="NCBI Taxonomy" id="418985"/>
    <lineage>
        <taxon>Eukaryota</taxon>
        <taxon>Metazoa</taxon>
        <taxon>Ecdysozoa</taxon>
        <taxon>Arthropoda</taxon>
        <taxon>Chelicerata</taxon>
        <taxon>Arachnida</taxon>
        <taxon>Acari</taxon>
        <taxon>Parasitiformes</taxon>
        <taxon>Mesostigmata</taxon>
        <taxon>Gamasina</taxon>
        <taxon>Dermanyssoidea</taxon>
        <taxon>Laelapidae</taxon>
        <taxon>Tropilaelaps</taxon>
    </lineage>
</organism>
<dbReference type="Proteomes" id="UP000192247">
    <property type="component" value="Unassembled WGS sequence"/>
</dbReference>
<dbReference type="EMBL" id="MNPL01000275">
    <property type="protein sequence ID" value="OQR80161.1"/>
    <property type="molecule type" value="Genomic_DNA"/>
</dbReference>